<name>A0A4Q9GTN6_9MICO</name>
<dbReference type="Proteomes" id="UP000294194">
    <property type="component" value="Unassembled WGS sequence"/>
</dbReference>
<sequence>MASVTKSIDVDVPITVAYNQWTQFEEFPRFMSGIESISQQGDTHLFWKVKIGGVEREFEAEIVEQHPDERVAWKSTDGTTHAGAVSFYRIDDAKTRVTVQIDWAPEGFVEAAGALLGVDGIQVSHDLGKFKELIEASGTEDGGWRGNVEREADATGR</sequence>
<evidence type="ECO:0000259" key="1">
    <source>
        <dbReference type="Pfam" id="PF03364"/>
    </source>
</evidence>
<dbReference type="PANTHER" id="PTHR33824:SF7">
    <property type="entry name" value="POLYKETIDE CYCLASE_DEHYDRASE AND LIPID TRANSPORT SUPERFAMILY PROTEIN"/>
    <property type="match status" value="1"/>
</dbReference>
<dbReference type="Gene3D" id="3.30.530.20">
    <property type="match status" value="1"/>
</dbReference>
<gene>
    <name evidence="2" type="ORF">EYE40_03265</name>
</gene>
<reference evidence="3" key="1">
    <citation type="submission" date="2019-02" db="EMBL/GenBank/DDBJ databases">
        <title>Glaciihabitans arcticus sp. nov., a psychrotolerant bacterium isolated from polar soil.</title>
        <authorList>
            <person name="Dahal R.H."/>
        </authorList>
    </citation>
    <scope>NUCLEOTIDE SEQUENCE [LARGE SCALE GENOMIC DNA]</scope>
    <source>
        <strain evidence="3">RP-3-7</strain>
    </source>
</reference>
<dbReference type="InterPro" id="IPR023393">
    <property type="entry name" value="START-like_dom_sf"/>
</dbReference>
<dbReference type="PANTHER" id="PTHR33824">
    <property type="entry name" value="POLYKETIDE CYCLASE/DEHYDRASE AND LIPID TRANSPORT SUPERFAMILY PROTEIN"/>
    <property type="match status" value="1"/>
</dbReference>
<evidence type="ECO:0000313" key="2">
    <source>
        <dbReference type="EMBL" id="TBN56497.1"/>
    </source>
</evidence>
<proteinExistence type="predicted"/>
<feature type="domain" description="Coenzyme Q-binding protein COQ10 START" evidence="1">
    <location>
        <begin position="10"/>
        <end position="127"/>
    </location>
</feature>
<dbReference type="InterPro" id="IPR047137">
    <property type="entry name" value="ORF3"/>
</dbReference>
<dbReference type="SUPFAM" id="SSF55961">
    <property type="entry name" value="Bet v1-like"/>
    <property type="match status" value="1"/>
</dbReference>
<organism evidence="2 3">
    <name type="scientific">Glaciihabitans arcticus</name>
    <dbReference type="NCBI Taxonomy" id="2668039"/>
    <lineage>
        <taxon>Bacteria</taxon>
        <taxon>Bacillati</taxon>
        <taxon>Actinomycetota</taxon>
        <taxon>Actinomycetes</taxon>
        <taxon>Micrococcales</taxon>
        <taxon>Microbacteriaceae</taxon>
        <taxon>Glaciihabitans</taxon>
    </lineage>
</organism>
<dbReference type="RefSeq" id="WP_130980607.1">
    <property type="nucleotide sequence ID" value="NZ_SISG01000001.1"/>
</dbReference>
<keyword evidence="3" id="KW-1185">Reference proteome</keyword>
<protein>
    <submittedName>
        <fullName evidence="2">SRPBCC family protein</fullName>
    </submittedName>
</protein>
<comment type="caution">
    <text evidence="2">The sequence shown here is derived from an EMBL/GenBank/DDBJ whole genome shotgun (WGS) entry which is preliminary data.</text>
</comment>
<dbReference type="AlphaFoldDB" id="A0A4Q9GTN6"/>
<dbReference type="Pfam" id="PF03364">
    <property type="entry name" value="Polyketide_cyc"/>
    <property type="match status" value="1"/>
</dbReference>
<dbReference type="InterPro" id="IPR005031">
    <property type="entry name" value="COQ10_START"/>
</dbReference>
<dbReference type="EMBL" id="SISG01000001">
    <property type="protein sequence ID" value="TBN56497.1"/>
    <property type="molecule type" value="Genomic_DNA"/>
</dbReference>
<evidence type="ECO:0000313" key="3">
    <source>
        <dbReference type="Proteomes" id="UP000294194"/>
    </source>
</evidence>
<accession>A0A4Q9GTN6</accession>
<dbReference type="CDD" id="cd07817">
    <property type="entry name" value="SRPBCC_8"/>
    <property type="match status" value="1"/>
</dbReference>